<dbReference type="GeneID" id="87812018"/>
<proteinExistence type="predicted"/>
<dbReference type="AlphaFoldDB" id="A0AAF0YHP3"/>
<gene>
    <name evidence="1" type="ORF">LOC62_07G008854</name>
</gene>
<dbReference type="RefSeq" id="XP_062631380.1">
    <property type="nucleotide sequence ID" value="XM_062775396.1"/>
</dbReference>
<organism evidence="1 2">
    <name type="scientific">Vanrija pseudolonga</name>
    <dbReference type="NCBI Taxonomy" id="143232"/>
    <lineage>
        <taxon>Eukaryota</taxon>
        <taxon>Fungi</taxon>
        <taxon>Dikarya</taxon>
        <taxon>Basidiomycota</taxon>
        <taxon>Agaricomycotina</taxon>
        <taxon>Tremellomycetes</taxon>
        <taxon>Trichosporonales</taxon>
        <taxon>Trichosporonaceae</taxon>
        <taxon>Vanrija</taxon>
    </lineage>
</organism>
<name>A0AAF0YHP3_9TREE</name>
<sequence length="210" mass="23486">MPWVDGFALKPETLAIAGKNLVFSAEKKFFVVPEYAEVLRAAAASSDPLKTFAPHLVEFCLDDPEFAAVAYRQQLAYATSNETFFFDLSEIPPLPAAKPFRLHAHAVTGATRDFTKGASFNTRFMLGPAGLVETVSLTPEVEGEYREATEGFAEALQWKPEWNNVQEDEWQHWYHPCGVRVFSFAPSEQFAATPAGRSRKRSHEEIDAKL</sequence>
<evidence type="ECO:0000313" key="1">
    <source>
        <dbReference type="EMBL" id="WOO85354.1"/>
    </source>
</evidence>
<protein>
    <submittedName>
        <fullName evidence="1">Uncharacterized protein</fullName>
    </submittedName>
</protein>
<evidence type="ECO:0000313" key="2">
    <source>
        <dbReference type="Proteomes" id="UP000827549"/>
    </source>
</evidence>
<reference evidence="1" key="1">
    <citation type="submission" date="2023-10" db="EMBL/GenBank/DDBJ databases">
        <authorList>
            <person name="Noh H."/>
        </authorList>
    </citation>
    <scope>NUCLEOTIDE SEQUENCE</scope>
    <source>
        <strain evidence="1">DUCC4014</strain>
    </source>
</reference>
<dbReference type="Proteomes" id="UP000827549">
    <property type="component" value="Chromosome 7"/>
</dbReference>
<keyword evidence="2" id="KW-1185">Reference proteome</keyword>
<accession>A0AAF0YHP3</accession>
<dbReference type="EMBL" id="CP086720">
    <property type="protein sequence ID" value="WOO85354.1"/>
    <property type="molecule type" value="Genomic_DNA"/>
</dbReference>